<dbReference type="Proteomes" id="UP000003163">
    <property type="component" value="Unassembled WGS sequence"/>
</dbReference>
<name>J9DSR9_EDHAE</name>
<protein>
    <submittedName>
        <fullName evidence="2">Uncharacterized protein</fullName>
    </submittedName>
</protein>
<proteinExistence type="predicted"/>
<feature type="compositionally biased region" description="Basic residues" evidence="1">
    <location>
        <begin position="156"/>
        <end position="165"/>
    </location>
</feature>
<feature type="compositionally biased region" description="Basic and acidic residues" evidence="1">
    <location>
        <begin position="244"/>
        <end position="274"/>
    </location>
</feature>
<sequence>MILAILCIINEIRSECLMNVTIKSTGQNTNWYLAYDDEKGIEQTDGEDPSSIWVFKEKKTNDDKPIYSISPNGFPDRKLIYDENLNLKVTDSGDEEQWNLHHDQEKDITMLRKGDYCLTYEDDSFFMSECDPKKITQQFDIEVTLGEGCDDDDNKKNKRSNKVKKPNKDDKPKDDKEKSKEKDDKEKQKEKDDKEKSKEKDDKDKSKLKEDKPKEELGEEVGSVVVDSDNEEVPANENNDDPEDSHAEPVEVLSKDDNQTKHDKNLPKHRDAKTLSKKKKPRIVNRKIKMGTTPAIMKVPIKVHEVIKEVIVSVTESTTQTFTCFKRFVSTDTCTLTTTSTQVVVNTSLVEKVVTCTTSKNVIVPHTPVLIRDACPEDILKVKSPSRIPIAAITPNDIVGIDPSLPNNLIISTHNPSKRKHCSSSSSSSSEDSDSDLDSHKRHKKHKKKKGLFCDALKNIKTAFSNDTIDCALDNTIKYGLSGLPDFEQLNNSVNKLEKGIIQEGINVPQKLQKYSLQPSKKIVFKTDDCDVKKIEPKVVENKVTKIVTKGHDGNEKNFVVSRNPDVVKVVSNKPSEYISGGGVLVGPNGPIAVTNGNNVIAVGNGEIKKC</sequence>
<evidence type="ECO:0000256" key="1">
    <source>
        <dbReference type="SAM" id="MobiDB-lite"/>
    </source>
</evidence>
<comment type="caution">
    <text evidence="2">The sequence shown here is derived from an EMBL/GenBank/DDBJ whole genome shotgun (WGS) entry which is preliminary data.</text>
</comment>
<dbReference type="HOGENOM" id="CLU_446894_0_0_1"/>
<dbReference type="VEuPathDB" id="MicrosporidiaDB:EDEG_01382"/>
<feature type="region of interest" description="Disordered" evidence="1">
    <location>
        <begin position="410"/>
        <end position="444"/>
    </location>
</feature>
<reference evidence="3" key="2">
    <citation type="submission" date="2015-07" db="EMBL/GenBank/DDBJ databases">
        <title>Contrasting host-pathogen interactions and genome evolution in two generalist and specialist microsporidian pathogens of mosquitoes.</title>
        <authorList>
            <consortium name="The Broad Institute Genomics Platform"/>
            <consortium name="The Broad Institute Genome Sequencing Center for Infectious Disease"/>
            <person name="Cuomo C.A."/>
            <person name="Sanscrainte N.D."/>
            <person name="Goldberg J.M."/>
            <person name="Heiman D."/>
            <person name="Young S."/>
            <person name="Zeng Q."/>
            <person name="Becnel J.J."/>
            <person name="Birren B.W."/>
        </authorList>
    </citation>
    <scope>NUCLEOTIDE SEQUENCE [LARGE SCALE GENOMIC DNA]</scope>
    <source>
        <strain evidence="3">USNM 41457</strain>
    </source>
</reference>
<dbReference type="EMBL" id="AFBI03000019">
    <property type="protein sequence ID" value="EJW04367.1"/>
    <property type="molecule type" value="Genomic_DNA"/>
</dbReference>
<feature type="region of interest" description="Disordered" evidence="1">
    <location>
        <begin position="146"/>
        <end position="284"/>
    </location>
</feature>
<organism evidence="2 3">
    <name type="scientific">Edhazardia aedis (strain USNM 41457)</name>
    <name type="common">Microsporidian parasite</name>
    <dbReference type="NCBI Taxonomy" id="1003232"/>
    <lineage>
        <taxon>Eukaryota</taxon>
        <taxon>Fungi</taxon>
        <taxon>Fungi incertae sedis</taxon>
        <taxon>Microsporidia</taxon>
        <taxon>Edhazardia</taxon>
    </lineage>
</organism>
<reference evidence="2 3" key="1">
    <citation type="submission" date="2011-08" db="EMBL/GenBank/DDBJ databases">
        <authorList>
            <person name="Liu Z.J."/>
            <person name="Shi F.L."/>
            <person name="Lu J.Q."/>
            <person name="Li M."/>
            <person name="Wang Z.L."/>
        </authorList>
    </citation>
    <scope>NUCLEOTIDE SEQUENCE [LARGE SCALE GENOMIC DNA]</scope>
    <source>
        <strain evidence="2 3">USNM 41457</strain>
    </source>
</reference>
<evidence type="ECO:0000313" key="3">
    <source>
        <dbReference type="Proteomes" id="UP000003163"/>
    </source>
</evidence>
<feature type="compositionally biased region" description="Acidic residues" evidence="1">
    <location>
        <begin position="228"/>
        <end position="243"/>
    </location>
</feature>
<evidence type="ECO:0000313" key="2">
    <source>
        <dbReference type="EMBL" id="EJW04367.1"/>
    </source>
</evidence>
<feature type="compositionally biased region" description="Basic residues" evidence="1">
    <location>
        <begin position="275"/>
        <end position="284"/>
    </location>
</feature>
<dbReference type="AlphaFoldDB" id="J9DSR9"/>
<dbReference type="InParanoid" id="J9DSR9"/>
<gene>
    <name evidence="2" type="ORF">EDEG_01382</name>
</gene>
<feature type="compositionally biased region" description="Basic and acidic residues" evidence="1">
    <location>
        <begin position="166"/>
        <end position="216"/>
    </location>
</feature>
<keyword evidence="3" id="KW-1185">Reference proteome</keyword>
<accession>J9DSR9</accession>